<proteinExistence type="predicted"/>
<feature type="compositionally biased region" description="Basic and acidic residues" evidence="1">
    <location>
        <begin position="101"/>
        <end position="115"/>
    </location>
</feature>
<evidence type="ECO:0008006" key="5">
    <source>
        <dbReference type="Google" id="ProtNLM"/>
    </source>
</evidence>
<keyword evidence="2" id="KW-0732">Signal</keyword>
<feature type="chain" id="PRO_5039629560" description="Lipoprotein" evidence="2">
    <location>
        <begin position="19"/>
        <end position="246"/>
    </location>
</feature>
<accession>A0A7W8FW90</accession>
<name>A0A7W8FW90_9FIRM</name>
<evidence type="ECO:0000256" key="2">
    <source>
        <dbReference type="SAM" id="SignalP"/>
    </source>
</evidence>
<feature type="region of interest" description="Disordered" evidence="1">
    <location>
        <begin position="98"/>
        <end position="117"/>
    </location>
</feature>
<evidence type="ECO:0000256" key="1">
    <source>
        <dbReference type="SAM" id="MobiDB-lite"/>
    </source>
</evidence>
<evidence type="ECO:0000313" key="4">
    <source>
        <dbReference type="Proteomes" id="UP000521313"/>
    </source>
</evidence>
<dbReference type="PROSITE" id="PS51257">
    <property type="entry name" value="PROKAR_LIPOPROTEIN"/>
    <property type="match status" value="1"/>
</dbReference>
<feature type="signal peptide" evidence="2">
    <location>
        <begin position="1"/>
        <end position="18"/>
    </location>
</feature>
<organism evidence="3 4">
    <name type="scientific">Faecalicoccus acidiformans</name>
    <dbReference type="NCBI Taxonomy" id="915173"/>
    <lineage>
        <taxon>Bacteria</taxon>
        <taxon>Bacillati</taxon>
        <taxon>Bacillota</taxon>
        <taxon>Erysipelotrichia</taxon>
        <taxon>Erysipelotrichales</taxon>
        <taxon>Erysipelotrichaceae</taxon>
        <taxon>Faecalicoccus</taxon>
    </lineage>
</organism>
<evidence type="ECO:0000313" key="3">
    <source>
        <dbReference type="EMBL" id="MBB5183983.1"/>
    </source>
</evidence>
<dbReference type="RefSeq" id="WP_183373651.1">
    <property type="nucleotide sequence ID" value="NZ_JACHHD010000001.1"/>
</dbReference>
<dbReference type="EMBL" id="JACHHD010000001">
    <property type="protein sequence ID" value="MBB5183983.1"/>
    <property type="molecule type" value="Genomic_DNA"/>
</dbReference>
<gene>
    <name evidence="3" type="ORF">HNQ43_000016</name>
</gene>
<dbReference type="Proteomes" id="UP000521313">
    <property type="component" value="Unassembled WGS sequence"/>
</dbReference>
<comment type="caution">
    <text evidence="3">The sequence shown here is derived from an EMBL/GenBank/DDBJ whole genome shotgun (WGS) entry which is preliminary data.</text>
</comment>
<reference evidence="3 4" key="1">
    <citation type="submission" date="2020-08" db="EMBL/GenBank/DDBJ databases">
        <title>Genomic Encyclopedia of Type Strains, Phase IV (KMG-IV): sequencing the most valuable type-strain genomes for metagenomic binning, comparative biology and taxonomic classification.</title>
        <authorList>
            <person name="Goeker M."/>
        </authorList>
    </citation>
    <scope>NUCLEOTIDE SEQUENCE [LARGE SCALE GENOMIC DNA]</scope>
    <source>
        <strain evidence="3 4">DSM 26963</strain>
    </source>
</reference>
<protein>
    <recommendedName>
        <fullName evidence="5">Lipoprotein</fullName>
    </recommendedName>
</protein>
<sequence>MKKTMILFLSAFLMAGCAADSSQTLDKKDEDTQIVQTELEKTPEVIVQDSIEKLKEAESFDMDFVEEDTPMNEFYKYSKTTISGTWTDVQNEVFEGNYGDVKVDNDDPDTKRNEMDMEGPITKKAGEDAILPAEYNDGYEFSIGYIEKFPKDVPNPNEEYVEYTSQQEETDNGVRYVFHTIMTIDQGNGAVYDETRDYEYELDNEGNIVYFKSTWISPLFTNSGILTDQIRTVTEEFTYKNIIYAE</sequence>
<dbReference type="AlphaFoldDB" id="A0A7W8FW90"/>